<dbReference type="EMBL" id="KV744834">
    <property type="protein sequence ID" value="OCK84607.1"/>
    <property type="molecule type" value="Genomic_DNA"/>
</dbReference>
<proteinExistence type="predicted"/>
<feature type="compositionally biased region" description="Low complexity" evidence="1">
    <location>
        <begin position="188"/>
        <end position="199"/>
    </location>
</feature>
<organism evidence="4 5">
    <name type="scientific">Lepidopterella palustris CBS 459.81</name>
    <dbReference type="NCBI Taxonomy" id="1314670"/>
    <lineage>
        <taxon>Eukaryota</taxon>
        <taxon>Fungi</taxon>
        <taxon>Dikarya</taxon>
        <taxon>Ascomycota</taxon>
        <taxon>Pezizomycotina</taxon>
        <taxon>Dothideomycetes</taxon>
        <taxon>Pleosporomycetidae</taxon>
        <taxon>Mytilinidiales</taxon>
        <taxon>Argynnaceae</taxon>
        <taxon>Lepidopterella</taxon>
    </lineage>
</organism>
<dbReference type="Proteomes" id="UP000250266">
    <property type="component" value="Unassembled WGS sequence"/>
</dbReference>
<name>A0A8E2EIG2_9PEZI</name>
<keyword evidence="2" id="KW-0472">Membrane</keyword>
<keyword evidence="2" id="KW-0812">Transmembrane</keyword>
<accession>A0A8E2EIG2</accession>
<feature type="region of interest" description="Disordered" evidence="1">
    <location>
        <begin position="274"/>
        <end position="316"/>
    </location>
</feature>
<feature type="region of interest" description="Disordered" evidence="1">
    <location>
        <begin position="180"/>
        <end position="199"/>
    </location>
</feature>
<feature type="transmembrane region" description="Helical" evidence="2">
    <location>
        <begin position="201"/>
        <end position="224"/>
    </location>
</feature>
<evidence type="ECO:0000313" key="4">
    <source>
        <dbReference type="EMBL" id="OCK84607.1"/>
    </source>
</evidence>
<dbReference type="AlphaFoldDB" id="A0A8E2EIG2"/>
<keyword evidence="5" id="KW-1185">Reference proteome</keyword>
<gene>
    <name evidence="4" type="ORF">K432DRAFT_378443</name>
</gene>
<keyword evidence="2" id="KW-1133">Transmembrane helix</keyword>
<feature type="chain" id="PRO_5034985272" description="Mid2 domain-containing protein" evidence="3">
    <location>
        <begin position="24"/>
        <end position="329"/>
    </location>
</feature>
<evidence type="ECO:0008006" key="6">
    <source>
        <dbReference type="Google" id="ProtNLM"/>
    </source>
</evidence>
<dbReference type="OrthoDB" id="5215637at2759"/>
<evidence type="ECO:0000256" key="3">
    <source>
        <dbReference type="SAM" id="SignalP"/>
    </source>
</evidence>
<reference evidence="4 5" key="1">
    <citation type="journal article" date="2016" name="Nat. Commun.">
        <title>Ectomycorrhizal ecology is imprinted in the genome of the dominant symbiotic fungus Cenococcum geophilum.</title>
        <authorList>
            <consortium name="DOE Joint Genome Institute"/>
            <person name="Peter M."/>
            <person name="Kohler A."/>
            <person name="Ohm R.A."/>
            <person name="Kuo A."/>
            <person name="Krutzmann J."/>
            <person name="Morin E."/>
            <person name="Arend M."/>
            <person name="Barry K.W."/>
            <person name="Binder M."/>
            <person name="Choi C."/>
            <person name="Clum A."/>
            <person name="Copeland A."/>
            <person name="Grisel N."/>
            <person name="Haridas S."/>
            <person name="Kipfer T."/>
            <person name="LaButti K."/>
            <person name="Lindquist E."/>
            <person name="Lipzen A."/>
            <person name="Maire R."/>
            <person name="Meier B."/>
            <person name="Mihaltcheva S."/>
            <person name="Molinier V."/>
            <person name="Murat C."/>
            <person name="Poggeler S."/>
            <person name="Quandt C.A."/>
            <person name="Sperisen C."/>
            <person name="Tritt A."/>
            <person name="Tisserant E."/>
            <person name="Crous P.W."/>
            <person name="Henrissat B."/>
            <person name="Nehls U."/>
            <person name="Egli S."/>
            <person name="Spatafora J.W."/>
            <person name="Grigoriev I.V."/>
            <person name="Martin F.M."/>
        </authorList>
    </citation>
    <scope>NUCLEOTIDE SEQUENCE [LARGE SCALE GENOMIC DNA]</scope>
    <source>
        <strain evidence="4 5">CBS 459.81</strain>
    </source>
</reference>
<keyword evidence="3" id="KW-0732">Signal</keyword>
<evidence type="ECO:0000313" key="5">
    <source>
        <dbReference type="Proteomes" id="UP000250266"/>
    </source>
</evidence>
<protein>
    <recommendedName>
        <fullName evidence="6">Mid2 domain-containing protein</fullName>
    </recommendedName>
</protein>
<sequence>MRGLFYQIPVVLLSITFLPKARASCYYPDGSFPTDYAFSPCTGDQYTTCCIPSEGDKCLSNGLCSWTAGGEIFRGACTDKTWNSTNCLNHCTQGTDAAKWVRIISCGSNQYCCQSTTDICCNDSSQVFELPVGQVVKDFGATTLLPENTGAAPTVGSASTVTGVVPAFSTLATSAKTTTTAGIVPNPSSTSKSSSSSGTTAHAVVGGIVGFAVVAALVLGFCCARGRYKRQIRRPPMQVPYQSDIPFQPIPPASPLPTKRALTPTITPTVTPAIVPPGVAPVRSTPELDSTAYAPPQGPPPQQNQGPPIYEAPAVPYQAPVPRTYYEAP</sequence>
<evidence type="ECO:0000256" key="2">
    <source>
        <dbReference type="SAM" id="Phobius"/>
    </source>
</evidence>
<feature type="signal peptide" evidence="3">
    <location>
        <begin position="1"/>
        <end position="23"/>
    </location>
</feature>
<evidence type="ECO:0000256" key="1">
    <source>
        <dbReference type="SAM" id="MobiDB-lite"/>
    </source>
</evidence>